<comment type="caution">
    <text evidence="1">The sequence shown here is derived from an EMBL/GenBank/DDBJ whole genome shotgun (WGS) entry which is preliminary data.</text>
</comment>
<sequence>MYTYIALLRAVNLAGRARLPMNRLRELTEAAGGHDARTYLNSGNVVFDSEHPSAAQAATALGELLTRDGLNTAVMVRTGEHLLELATAGHPDAAHDPDHTHLQVAFPLAAITPQQLAAMPIPGNERATLRCGEICLHYPDGLGRSTLTTARLHKHLGTPVTCRNWRTVAALAELARTR</sequence>
<dbReference type="PIRSF" id="PIRSF008502">
    <property type="entry name" value="UCP008502"/>
    <property type="match status" value="1"/>
</dbReference>
<gene>
    <name evidence="1" type="ORF">GCM10009854_32890</name>
</gene>
<reference evidence="1 2" key="1">
    <citation type="journal article" date="2019" name="Int. J. Syst. Evol. Microbiol.">
        <title>The Global Catalogue of Microorganisms (GCM) 10K type strain sequencing project: providing services to taxonomists for standard genome sequencing and annotation.</title>
        <authorList>
            <consortium name="The Broad Institute Genomics Platform"/>
            <consortium name="The Broad Institute Genome Sequencing Center for Infectious Disease"/>
            <person name="Wu L."/>
            <person name="Ma J."/>
        </authorList>
    </citation>
    <scope>NUCLEOTIDE SEQUENCE [LARGE SCALE GENOMIC DNA]</scope>
    <source>
        <strain evidence="1 2">JCM 16221</strain>
    </source>
</reference>
<protein>
    <submittedName>
        <fullName evidence="1">DUF1697 domain-containing protein</fullName>
    </submittedName>
</protein>
<dbReference type="EMBL" id="BAAARA010000010">
    <property type="protein sequence ID" value="GAA2352341.1"/>
    <property type="molecule type" value="Genomic_DNA"/>
</dbReference>
<keyword evidence="2" id="KW-1185">Reference proteome</keyword>
<proteinExistence type="predicted"/>
<dbReference type="RefSeq" id="WP_344132931.1">
    <property type="nucleotide sequence ID" value="NZ_BAAARA010000010.1"/>
</dbReference>
<accession>A0ABN3GIS1</accession>
<dbReference type="Proteomes" id="UP001501218">
    <property type="component" value="Unassembled WGS sequence"/>
</dbReference>
<evidence type="ECO:0000313" key="1">
    <source>
        <dbReference type="EMBL" id="GAA2352341.1"/>
    </source>
</evidence>
<organism evidence="1 2">
    <name type="scientific">Saccharopolyspora halophila</name>
    <dbReference type="NCBI Taxonomy" id="405551"/>
    <lineage>
        <taxon>Bacteria</taxon>
        <taxon>Bacillati</taxon>
        <taxon>Actinomycetota</taxon>
        <taxon>Actinomycetes</taxon>
        <taxon>Pseudonocardiales</taxon>
        <taxon>Pseudonocardiaceae</taxon>
        <taxon>Saccharopolyspora</taxon>
    </lineage>
</organism>
<dbReference type="PANTHER" id="PTHR36439:SF1">
    <property type="entry name" value="DUF1697 DOMAIN-CONTAINING PROTEIN"/>
    <property type="match status" value="1"/>
</dbReference>
<dbReference type="SUPFAM" id="SSF160379">
    <property type="entry name" value="SP0830-like"/>
    <property type="match status" value="1"/>
</dbReference>
<dbReference type="Pfam" id="PF08002">
    <property type="entry name" value="DUF1697"/>
    <property type="match status" value="1"/>
</dbReference>
<dbReference type="PANTHER" id="PTHR36439">
    <property type="entry name" value="BLL4334 PROTEIN"/>
    <property type="match status" value="1"/>
</dbReference>
<evidence type="ECO:0000313" key="2">
    <source>
        <dbReference type="Proteomes" id="UP001501218"/>
    </source>
</evidence>
<dbReference type="Gene3D" id="3.30.70.1280">
    <property type="entry name" value="SP0830-like domains"/>
    <property type="match status" value="1"/>
</dbReference>
<dbReference type="InterPro" id="IPR012545">
    <property type="entry name" value="DUF1697"/>
</dbReference>
<name>A0ABN3GIS1_9PSEU</name>